<reference evidence="2" key="1">
    <citation type="submission" date="2020-09" db="EMBL/GenBank/DDBJ databases">
        <authorList>
            <person name="Kikuchi T."/>
        </authorList>
    </citation>
    <scope>NUCLEOTIDE SEQUENCE</scope>
    <source>
        <strain evidence="2">SH1</strain>
    </source>
</reference>
<dbReference type="PRINTS" id="PR00929">
    <property type="entry name" value="ATHOOK"/>
</dbReference>
<dbReference type="OrthoDB" id="10626315at2759"/>
<evidence type="ECO:0000313" key="2">
    <source>
        <dbReference type="EMBL" id="CAD5213194.1"/>
    </source>
</evidence>
<sequence length="422" mass="47188">MSETVNLDDSMPIIKVENVERDSSEEPEQFETAQALLNPSIFGPSVSCNTAPQEDDHSLSQQWDSEGSLTDLGIQNTFNKEMCDATIPSIESLMPIVAEALTGTEAKRSANFFNSSTRRGRPRKYPLPDPNVPKRPRGRPRTLDGHPLDGASTPASDKRDARSILTNSKLLHDFNLQKPIGNKNLICKKPRGRPRIRPLPDPSIPKRSRGRPRMSEGYVNPNKESSILAILNSTEPKLDQPSWLQQAAQPDPTEQLLKFLNRVVNQPSESSSRSCSSTPLEGGLNSNLIEKTKSIGNTNDDEHPDNTEFYPSIQGLEPTSPTYRNLWNLHRLGEREIIFPTSSLELVLNENSLMALPQNGHQIKDILVFPSPESNCTCSFELAESECRQYLGLRLRSQKTCSWKVSMAKLDGVRFLWPFKSS</sequence>
<feature type="compositionally biased region" description="Basic residues" evidence="1">
    <location>
        <begin position="186"/>
        <end position="196"/>
    </location>
</feature>
<dbReference type="InterPro" id="IPR017956">
    <property type="entry name" value="AT_hook_DNA-bd_motif"/>
</dbReference>
<feature type="compositionally biased region" description="Low complexity" evidence="1">
    <location>
        <begin position="268"/>
        <end position="277"/>
    </location>
</feature>
<proteinExistence type="predicted"/>
<keyword evidence="3" id="KW-1185">Reference proteome</keyword>
<dbReference type="Proteomes" id="UP000614601">
    <property type="component" value="Unassembled WGS sequence"/>
</dbReference>
<dbReference type="EMBL" id="CAJFDH010000002">
    <property type="protein sequence ID" value="CAD5213194.1"/>
    <property type="molecule type" value="Genomic_DNA"/>
</dbReference>
<feature type="region of interest" description="Disordered" evidence="1">
    <location>
        <begin position="267"/>
        <end position="287"/>
    </location>
</feature>
<dbReference type="GO" id="GO:0003677">
    <property type="term" value="F:DNA binding"/>
    <property type="evidence" value="ECO:0007669"/>
    <property type="project" value="InterPro"/>
</dbReference>
<feature type="region of interest" description="Disordered" evidence="1">
    <location>
        <begin position="109"/>
        <end position="161"/>
    </location>
</feature>
<dbReference type="AlphaFoldDB" id="A0A811KCU6"/>
<accession>A0A811KCU6</accession>
<dbReference type="EMBL" id="CAJFCW020000002">
    <property type="protein sequence ID" value="CAG9099563.1"/>
    <property type="molecule type" value="Genomic_DNA"/>
</dbReference>
<name>A0A811KCU6_9BILA</name>
<organism evidence="2 3">
    <name type="scientific">Bursaphelenchus okinawaensis</name>
    <dbReference type="NCBI Taxonomy" id="465554"/>
    <lineage>
        <taxon>Eukaryota</taxon>
        <taxon>Metazoa</taxon>
        <taxon>Ecdysozoa</taxon>
        <taxon>Nematoda</taxon>
        <taxon>Chromadorea</taxon>
        <taxon>Rhabditida</taxon>
        <taxon>Tylenchina</taxon>
        <taxon>Tylenchomorpha</taxon>
        <taxon>Aphelenchoidea</taxon>
        <taxon>Aphelenchoididae</taxon>
        <taxon>Bursaphelenchus</taxon>
    </lineage>
</organism>
<gene>
    <name evidence="2" type="ORF">BOKJ2_LOCUS4995</name>
</gene>
<feature type="region of interest" description="Disordered" evidence="1">
    <location>
        <begin position="44"/>
        <end position="65"/>
    </location>
</feature>
<protein>
    <submittedName>
        <fullName evidence="2">Uncharacterized protein</fullName>
    </submittedName>
</protein>
<dbReference type="Proteomes" id="UP000783686">
    <property type="component" value="Unassembled WGS sequence"/>
</dbReference>
<evidence type="ECO:0000313" key="3">
    <source>
        <dbReference type="Proteomes" id="UP000614601"/>
    </source>
</evidence>
<feature type="region of interest" description="Disordered" evidence="1">
    <location>
        <begin position="184"/>
        <end position="220"/>
    </location>
</feature>
<comment type="caution">
    <text evidence="2">The sequence shown here is derived from an EMBL/GenBank/DDBJ whole genome shotgun (WGS) entry which is preliminary data.</text>
</comment>
<evidence type="ECO:0000256" key="1">
    <source>
        <dbReference type="SAM" id="MobiDB-lite"/>
    </source>
</evidence>